<comment type="catalytic activity">
    <reaction evidence="1">
        <text>[E2 ubiquitin-conjugating enzyme]-S-ubiquitinyl-L-cysteine + [acceptor protein]-L-lysine = [E2 ubiquitin-conjugating enzyme]-L-cysteine + [acceptor protein]-N(6)-ubiquitinyl-L-lysine.</text>
        <dbReference type="EC" id="2.3.2.31"/>
    </reaction>
</comment>
<dbReference type="InterPro" id="IPR031127">
    <property type="entry name" value="E3_UB_ligase_RBR"/>
</dbReference>
<evidence type="ECO:0000256" key="3">
    <source>
        <dbReference type="ARBA" id="ARBA00022679"/>
    </source>
</evidence>
<dbReference type="PROSITE" id="PS51873">
    <property type="entry name" value="TRIAD"/>
    <property type="match status" value="1"/>
</dbReference>
<dbReference type="InterPro" id="IPR044066">
    <property type="entry name" value="TRIAD_supradom"/>
</dbReference>
<keyword evidence="5" id="KW-0677">Repeat</keyword>
<dbReference type="Proteomes" id="UP000321570">
    <property type="component" value="Unassembled WGS sequence"/>
</dbReference>
<evidence type="ECO:0000256" key="2">
    <source>
        <dbReference type="ARBA" id="ARBA00012251"/>
    </source>
</evidence>
<keyword evidence="11" id="KW-1185">Reference proteome</keyword>
<evidence type="ECO:0000313" key="10">
    <source>
        <dbReference type="EMBL" id="VUZ55447.1"/>
    </source>
</evidence>
<evidence type="ECO:0000256" key="6">
    <source>
        <dbReference type="ARBA" id="ARBA00022771"/>
    </source>
</evidence>
<reference evidence="10 11" key="1">
    <citation type="submission" date="2019-07" db="EMBL/GenBank/DDBJ databases">
        <authorList>
            <person name="Jastrzebski P J."/>
            <person name="Paukszto L."/>
            <person name="Jastrzebski P J."/>
        </authorList>
    </citation>
    <scope>NUCLEOTIDE SEQUENCE [LARGE SCALE GENOMIC DNA]</scope>
    <source>
        <strain evidence="10 11">WMS-il1</strain>
    </source>
</reference>
<keyword evidence="3" id="KW-0808">Transferase</keyword>
<keyword evidence="8" id="KW-0862">Zinc</keyword>
<evidence type="ECO:0000256" key="8">
    <source>
        <dbReference type="ARBA" id="ARBA00022833"/>
    </source>
</evidence>
<evidence type="ECO:0000256" key="7">
    <source>
        <dbReference type="ARBA" id="ARBA00022786"/>
    </source>
</evidence>
<dbReference type="GO" id="GO:0016567">
    <property type="term" value="P:protein ubiquitination"/>
    <property type="evidence" value="ECO:0007669"/>
    <property type="project" value="InterPro"/>
</dbReference>
<dbReference type="AlphaFoldDB" id="A0A564Z7F3"/>
<keyword evidence="4" id="KW-0479">Metal-binding</keyword>
<name>A0A564Z7F3_HYMDI</name>
<dbReference type="EMBL" id="CABIJS010000693">
    <property type="protein sequence ID" value="VUZ55447.1"/>
    <property type="molecule type" value="Genomic_DNA"/>
</dbReference>
<organism evidence="10 11">
    <name type="scientific">Hymenolepis diminuta</name>
    <name type="common">Rat tapeworm</name>
    <dbReference type="NCBI Taxonomy" id="6216"/>
    <lineage>
        <taxon>Eukaryota</taxon>
        <taxon>Metazoa</taxon>
        <taxon>Spiralia</taxon>
        <taxon>Lophotrochozoa</taxon>
        <taxon>Platyhelminthes</taxon>
        <taxon>Cestoda</taxon>
        <taxon>Eucestoda</taxon>
        <taxon>Cyclophyllidea</taxon>
        <taxon>Hymenolepididae</taxon>
        <taxon>Hymenolepis</taxon>
    </lineage>
</organism>
<evidence type="ECO:0000259" key="9">
    <source>
        <dbReference type="PROSITE" id="PS51873"/>
    </source>
</evidence>
<feature type="domain" description="RING-type" evidence="9">
    <location>
        <begin position="116"/>
        <end position="336"/>
    </location>
</feature>
<protein>
    <recommendedName>
        <fullName evidence="2">RBR-type E3 ubiquitin transferase</fullName>
        <ecNumber evidence="2">2.3.2.31</ecNumber>
    </recommendedName>
</protein>
<dbReference type="GO" id="GO:0061630">
    <property type="term" value="F:ubiquitin protein ligase activity"/>
    <property type="evidence" value="ECO:0007669"/>
    <property type="project" value="UniProtKB-EC"/>
</dbReference>
<evidence type="ECO:0000256" key="1">
    <source>
        <dbReference type="ARBA" id="ARBA00001798"/>
    </source>
</evidence>
<dbReference type="EC" id="2.3.2.31" evidence="2"/>
<sequence length="336" mass="38430">MSKNDGFVEDLKCRTMKINDVEYILNEDIKSLSSKLRISLWLVSLFLRQYKWNLEKVKDAYFNDPISLLTNSNLIPLSGPVYTSDSAEFFDFIQKAFQNSKNNRRAQIKLKERNLKQDVCSICFSSPSALEGVDVNQNPALASLRLFGMSCGHIFCLECWRAYFDYRISSSQASTVECMTANCSVRVPDDFILAVINNPETVEKHRRHILNESIEAHPRLRNCTDTHCDRVIYALEDPKPLRVTCDSCNTQFCFACSVEFHAPAQCETIKAWLQKCRDDSSTATYMAAHTKDCPQCGVVIEKNGGCNHMVKYISIFFISIHADPISVYFYNESRQH</sequence>
<evidence type="ECO:0000256" key="4">
    <source>
        <dbReference type="ARBA" id="ARBA00022723"/>
    </source>
</evidence>
<dbReference type="InterPro" id="IPR002867">
    <property type="entry name" value="IBR_dom"/>
</dbReference>
<keyword evidence="7" id="KW-0833">Ubl conjugation pathway</keyword>
<keyword evidence="6" id="KW-0863">Zinc-finger</keyword>
<evidence type="ECO:0000313" key="11">
    <source>
        <dbReference type="Proteomes" id="UP000321570"/>
    </source>
</evidence>
<accession>A0A564Z7F3</accession>
<dbReference type="Gene3D" id="1.20.120.1750">
    <property type="match status" value="1"/>
</dbReference>
<evidence type="ECO:0000256" key="5">
    <source>
        <dbReference type="ARBA" id="ARBA00022737"/>
    </source>
</evidence>
<dbReference type="InterPro" id="IPR013083">
    <property type="entry name" value="Znf_RING/FYVE/PHD"/>
</dbReference>
<dbReference type="SUPFAM" id="SSF57850">
    <property type="entry name" value="RING/U-box"/>
    <property type="match status" value="3"/>
</dbReference>
<dbReference type="Gene3D" id="3.30.40.10">
    <property type="entry name" value="Zinc/RING finger domain, C3HC4 (zinc finger)"/>
    <property type="match status" value="1"/>
</dbReference>
<proteinExistence type="predicted"/>
<dbReference type="SMART" id="SM00647">
    <property type="entry name" value="IBR"/>
    <property type="match status" value="1"/>
</dbReference>
<dbReference type="Pfam" id="PF01485">
    <property type="entry name" value="IBR"/>
    <property type="match status" value="1"/>
</dbReference>
<dbReference type="PANTHER" id="PTHR11685">
    <property type="entry name" value="RBR FAMILY RING FINGER AND IBR DOMAIN-CONTAINING"/>
    <property type="match status" value="1"/>
</dbReference>
<gene>
    <name evidence="10" type="ORF">WMSIL1_LOCUS13302</name>
</gene>
<dbReference type="GO" id="GO:0008270">
    <property type="term" value="F:zinc ion binding"/>
    <property type="evidence" value="ECO:0007669"/>
    <property type="project" value="UniProtKB-KW"/>
</dbReference>